<sequence>MALFGLLNKFSHLLSVDDYTDKISPLALRGETTKSKHTSIIMSSSAVVGIGAGIGALFLCAACFVIFQIYKRKREHNREIAEIEQGFPPARPVEIAQLQGPGACQLPFVPSYVPCGGWGALASTETINHLPPFAQVNNRIHPAFIFPEEQTRTTWNFPGRRPRIGRMPSGARRLQALSAIIESPRGGTPGAGSRASPSAAKGGAVREQEIQSASVEQLIAKPEIARTDSPQIPPRSSSRPIQLSDEPPPKPLMREPSRPRAARSKSLGTVSDPNKPNSTTTFASAPGPAPTGPLPPLPPLPRNISRQSDYNPANRHSALGIPSAKHSESASTSVSSSPERNWERIVSSENVNFIPEYKNTQKSLSIDDTAAEAGAEDSSNGGNSRPASYIGHRRSVVCLSIISNGSKRNSCSSLASTLEKQSNRLSIPQILNVDRISISRVSSSGSLSSSSGGVTMVSTPRRHTGSSRVSATGSPSEKTKSSVLRAVSGNAGSPQRPMKSALRDSKADGMPKWEKPMFGPKHSILKGSPSARQGHRRQNCVRLSTLAPTVLGPGSRSGSASPPSNGIQGELTDRNFGPVAEKHLNGDVTLRPRTIMDPLRLRASLTPSSPTLSMVAYQNEPLPWNSEVNSRRASYVSQGVKSPLSREASLFSIPSLPDMSHVGQDEDAQQGSETPTIEFTRPSTEWSEHERTPPFGLRVTPSSSKRSVYNPESSPPLPSWSHKYDPSWPMLVTNPPASGQEYDVNRPISVYSSDEDSSSTNFPFAVKDEPASADWSSPLSFLGDYEEEEEEVKWSQSDKENDSPYASAAALERIRSPFESMPILRPHTSFMEDLDASLPSPPASPNSSICKTPPLLCRTVSNVSNTIPSAKPSNPNSSAQRQNRRSSSISPRRRSGSSSPNRRSGGIEKPSSRSKRVTGPRAQPPKDIRKSIMALRRMNSSLQFSADEMGEGSQRYLHLGREASPKLPFDFGFENSDNEDDPPKDILFEQEEEDQEEEKESRACQYVTYSPTKPVLSLLTTLPEASRTPRTQLSVWDNGEGYWNEQERRVTEAVTSSPVDTPTNALDRMLGWEGKDEQQISPVDSGKGNAMGLQVLNEGEETTTWDKRKSKAMETPKSVKSLYDQQGFFQSP</sequence>
<feature type="region of interest" description="Disordered" evidence="1">
    <location>
        <begin position="182"/>
        <end position="341"/>
    </location>
</feature>
<proteinExistence type="predicted"/>
<feature type="compositionally biased region" description="Basic and acidic residues" evidence="1">
    <location>
        <begin position="1104"/>
        <end position="1114"/>
    </location>
</feature>
<feature type="compositionally biased region" description="Low complexity" evidence="1">
    <location>
        <begin position="552"/>
        <end position="564"/>
    </location>
</feature>
<dbReference type="AlphaFoldDB" id="A0A4V4IUU6"/>
<evidence type="ECO:0000313" key="3">
    <source>
        <dbReference type="EMBL" id="THW86817.1"/>
    </source>
</evidence>
<feature type="compositionally biased region" description="Polar residues" evidence="1">
    <location>
        <begin position="1123"/>
        <end position="1132"/>
    </location>
</feature>
<feature type="region of interest" description="Disordered" evidence="1">
    <location>
        <begin position="864"/>
        <end position="931"/>
    </location>
</feature>
<feature type="compositionally biased region" description="Polar residues" evidence="1">
    <location>
        <begin position="377"/>
        <end position="386"/>
    </location>
</feature>
<feature type="compositionally biased region" description="Low complexity" evidence="1">
    <location>
        <begin position="868"/>
        <end position="904"/>
    </location>
</feature>
<feature type="compositionally biased region" description="Polar residues" evidence="1">
    <location>
        <begin position="669"/>
        <end position="685"/>
    </location>
</feature>
<feature type="region of interest" description="Disordered" evidence="1">
    <location>
        <begin position="442"/>
        <end position="577"/>
    </location>
</feature>
<feature type="transmembrane region" description="Helical" evidence="2">
    <location>
        <begin position="46"/>
        <end position="70"/>
    </location>
</feature>
<dbReference type="Proteomes" id="UP000304928">
    <property type="component" value="Unassembled WGS sequence"/>
</dbReference>
<feature type="region of interest" description="Disordered" evidence="1">
    <location>
        <begin position="1097"/>
        <end position="1132"/>
    </location>
</feature>
<feature type="compositionally biased region" description="Pro residues" evidence="1">
    <location>
        <begin position="287"/>
        <end position="301"/>
    </location>
</feature>
<evidence type="ECO:0000313" key="4">
    <source>
        <dbReference type="Proteomes" id="UP000304928"/>
    </source>
</evidence>
<feature type="compositionally biased region" description="Polar residues" evidence="1">
    <location>
        <begin position="700"/>
        <end position="712"/>
    </location>
</feature>
<protein>
    <submittedName>
        <fullName evidence="3">Uncharacterized protein</fullName>
    </submittedName>
</protein>
<organism evidence="3 4">
    <name type="scientific">Aureobasidium pullulans</name>
    <name type="common">Black yeast</name>
    <name type="synonym">Pullularia pullulans</name>
    <dbReference type="NCBI Taxonomy" id="5580"/>
    <lineage>
        <taxon>Eukaryota</taxon>
        <taxon>Fungi</taxon>
        <taxon>Dikarya</taxon>
        <taxon>Ascomycota</taxon>
        <taxon>Pezizomycotina</taxon>
        <taxon>Dothideomycetes</taxon>
        <taxon>Dothideomycetidae</taxon>
        <taxon>Dothideales</taxon>
        <taxon>Saccotheciaceae</taxon>
        <taxon>Aureobasidium</taxon>
    </lineage>
</organism>
<feature type="region of interest" description="Disordered" evidence="1">
    <location>
        <begin position="369"/>
        <end position="388"/>
    </location>
</feature>
<keyword evidence="2" id="KW-1133">Transmembrane helix</keyword>
<feature type="compositionally biased region" description="Basic and acidic residues" evidence="1">
    <location>
        <begin position="501"/>
        <end position="515"/>
    </location>
</feature>
<name>A0A4V4IUU6_AURPU</name>
<accession>A0A4V4IUU6</accession>
<reference evidence="3 4" key="1">
    <citation type="submission" date="2018-10" db="EMBL/GenBank/DDBJ databases">
        <title>Fifty Aureobasidium pullulans genomes reveal a recombining polyextremotolerant generalist.</title>
        <authorList>
            <person name="Gostincar C."/>
            <person name="Turk M."/>
            <person name="Zajc J."/>
            <person name="Gunde-Cimerman N."/>
        </authorList>
    </citation>
    <scope>NUCLEOTIDE SEQUENCE [LARGE SCALE GENOMIC DNA]</scope>
    <source>
        <strain evidence="3 4">EXF-10507</strain>
    </source>
</reference>
<feature type="compositionally biased region" description="Polar residues" evidence="1">
    <location>
        <begin position="466"/>
        <end position="476"/>
    </location>
</feature>
<keyword evidence="2" id="KW-0812">Transmembrane</keyword>
<gene>
    <name evidence="3" type="ORF">D6D15_07128</name>
</gene>
<feature type="region of interest" description="Disordered" evidence="1">
    <location>
        <begin position="750"/>
        <end position="810"/>
    </location>
</feature>
<evidence type="ECO:0000256" key="2">
    <source>
        <dbReference type="SAM" id="Phobius"/>
    </source>
</evidence>
<feature type="compositionally biased region" description="Low complexity" evidence="1">
    <location>
        <begin position="442"/>
        <end position="458"/>
    </location>
</feature>
<feature type="region of interest" description="Disordered" evidence="1">
    <location>
        <begin position="655"/>
        <end position="726"/>
    </location>
</feature>
<feature type="compositionally biased region" description="Basic and acidic residues" evidence="1">
    <location>
        <begin position="792"/>
        <end position="802"/>
    </location>
</feature>
<keyword evidence="2" id="KW-0472">Membrane</keyword>
<evidence type="ECO:0000256" key="1">
    <source>
        <dbReference type="SAM" id="MobiDB-lite"/>
    </source>
</evidence>
<comment type="caution">
    <text evidence="3">The sequence shown here is derived from an EMBL/GenBank/DDBJ whole genome shotgun (WGS) entry which is preliminary data.</text>
</comment>
<feature type="compositionally biased region" description="Low complexity" evidence="1">
    <location>
        <begin position="183"/>
        <end position="203"/>
    </location>
</feature>
<feature type="compositionally biased region" description="Polar residues" evidence="1">
    <location>
        <begin position="266"/>
        <end position="277"/>
    </location>
</feature>
<dbReference type="EMBL" id="QZAR01000140">
    <property type="protein sequence ID" value="THW86817.1"/>
    <property type="molecule type" value="Genomic_DNA"/>
</dbReference>